<protein>
    <submittedName>
        <fullName evidence="3">Uncharacterized protein</fullName>
    </submittedName>
</protein>
<keyword evidence="2" id="KW-0732">Signal</keyword>
<dbReference type="EMBL" id="BDGB01000097">
    <property type="protein sequence ID" value="GAW72809.1"/>
    <property type="molecule type" value="Genomic_DNA"/>
</dbReference>
<evidence type="ECO:0000313" key="6">
    <source>
        <dbReference type="Proteomes" id="UP000294668"/>
    </source>
</evidence>
<evidence type="ECO:0000256" key="2">
    <source>
        <dbReference type="SAM" id="SignalP"/>
    </source>
</evidence>
<evidence type="ECO:0000256" key="1">
    <source>
        <dbReference type="SAM" id="MobiDB-lite"/>
    </source>
</evidence>
<evidence type="ECO:0000313" key="5">
    <source>
        <dbReference type="Proteomes" id="UP000214739"/>
    </source>
</evidence>
<reference evidence="3 5" key="1">
    <citation type="journal article" date="2017" name="Biosci Microbiota Food Health">
        <title>Genomic characterization reconfirms the taxonomic status of Lactobacillus parakefiri.</title>
        <authorList>
            <person name="Tanizawa Y."/>
            <person name="Kobayashi H."/>
            <person name="Kaminuma E."/>
            <person name="Sakamoto M."/>
            <person name="Ohkuma M."/>
            <person name="Nakamura Y."/>
            <person name="Arita M."/>
            <person name="Tohno M."/>
        </authorList>
    </citation>
    <scope>NUCLEOTIDE SEQUENCE [LARGE SCALE GENOMIC DNA]</scope>
    <source>
        <strain evidence="3 5">JCM 8573</strain>
    </source>
</reference>
<dbReference type="AlphaFoldDB" id="A0A224VG92"/>
<comment type="caution">
    <text evidence="3">The sequence shown here is derived from an EMBL/GenBank/DDBJ whole genome shotgun (WGS) entry which is preliminary data.</text>
</comment>
<evidence type="ECO:0000313" key="3">
    <source>
        <dbReference type="EMBL" id="GAW72809.1"/>
    </source>
</evidence>
<dbReference type="Proteomes" id="UP000214739">
    <property type="component" value="Unassembled WGS sequence"/>
</dbReference>
<dbReference type="EMBL" id="PUFL01000050">
    <property type="protein sequence ID" value="TDG91825.1"/>
    <property type="molecule type" value="Genomic_DNA"/>
</dbReference>
<name>A0A224VG92_9LACO</name>
<keyword evidence="6" id="KW-1185">Reference proteome</keyword>
<reference evidence="4" key="3">
    <citation type="submission" date="2019-02" db="EMBL/GenBank/DDBJ databases">
        <authorList>
            <person name="Buron G."/>
            <person name="Chaylann A."/>
            <person name="Dolejs I."/>
            <person name="Forster J."/>
            <person name="Miks M.H."/>
        </authorList>
    </citation>
    <scope>NUCLEOTIDE SEQUENCE</scope>
    <source>
        <strain evidence="4">DSM 10551</strain>
    </source>
</reference>
<feature type="region of interest" description="Disordered" evidence="1">
    <location>
        <begin position="1"/>
        <end position="73"/>
    </location>
</feature>
<gene>
    <name evidence="4" type="ORF">C5L28_001230</name>
    <name evidence="3" type="ORF">LPKJCM_01939</name>
</gene>
<feature type="signal peptide" evidence="2">
    <location>
        <begin position="1"/>
        <end position="20"/>
    </location>
</feature>
<proteinExistence type="predicted"/>
<accession>A0A224VG92</accession>
<dbReference type="Proteomes" id="UP000294668">
    <property type="component" value="Unassembled WGS sequence"/>
</dbReference>
<feature type="compositionally biased region" description="Low complexity" evidence="1">
    <location>
        <begin position="51"/>
        <end position="67"/>
    </location>
</feature>
<sequence>MAALTLVATSTLSPTLSVLADTSQNPSVANNNGSGTPTGESGNSSQNNDGNTSSNEQSNSNSPQSTPDESNQPTTVMEVGQVQNGQTISEDQANAALSSGVVIDTHTFKISKSQVSEVINIGVQAGITYLMKKHPHMAVAIASNVAATIVSFMSSDSLTVTTMDLRNTYGGVTTVVKSYNWG</sequence>
<feature type="compositionally biased region" description="Polar residues" evidence="1">
    <location>
        <begin position="7"/>
        <end position="50"/>
    </location>
</feature>
<evidence type="ECO:0000313" key="4">
    <source>
        <dbReference type="EMBL" id="TDG91825.1"/>
    </source>
</evidence>
<feature type="chain" id="PRO_5044569638" evidence="2">
    <location>
        <begin position="21"/>
        <end position="182"/>
    </location>
</feature>
<dbReference type="RefSeq" id="WP_057961715.1">
    <property type="nucleotide sequence ID" value="NZ_BAAAXO010000046.1"/>
</dbReference>
<reference evidence="4 6" key="2">
    <citation type="journal article" date="2019" name="Appl. Microbiol. Biotechnol.">
        <title>Uncovering carbohydrate metabolism through a genotype-phenotype association study of 56 lactic acid bacteria genomes.</title>
        <authorList>
            <person name="Buron-Moles G."/>
            <person name="Chailyan A."/>
            <person name="Dolejs I."/>
            <person name="Forster J."/>
            <person name="Miks M.H."/>
        </authorList>
    </citation>
    <scope>NUCLEOTIDE SEQUENCE [LARGE SCALE GENOMIC DNA]</scope>
    <source>
        <strain evidence="4 6">DSM 10551</strain>
    </source>
</reference>
<organism evidence="3 5">
    <name type="scientific">Lentilactobacillus parakefiri</name>
    <dbReference type="NCBI Taxonomy" id="152332"/>
    <lineage>
        <taxon>Bacteria</taxon>
        <taxon>Bacillati</taxon>
        <taxon>Bacillota</taxon>
        <taxon>Bacilli</taxon>
        <taxon>Lactobacillales</taxon>
        <taxon>Lactobacillaceae</taxon>
        <taxon>Lentilactobacillus</taxon>
    </lineage>
</organism>